<dbReference type="AlphaFoldDB" id="A0A3B3C5C5"/>
<reference evidence="1" key="1">
    <citation type="submission" date="2025-08" db="UniProtKB">
        <authorList>
            <consortium name="Ensembl"/>
        </authorList>
    </citation>
    <scope>IDENTIFICATION</scope>
</reference>
<protein>
    <submittedName>
        <fullName evidence="1">Uncharacterized protein</fullName>
    </submittedName>
</protein>
<reference evidence="1" key="2">
    <citation type="submission" date="2025-09" db="UniProtKB">
        <authorList>
            <consortium name="Ensembl"/>
        </authorList>
    </citation>
    <scope>IDENTIFICATION</scope>
</reference>
<accession>A0A3B3C5C5</accession>
<dbReference type="PaxDb" id="30732-ENSOMEP00000013020"/>
<sequence>FNQKKKSKGSRFNRQSIFKNIQVFVVKLSSVDGLPAGAVVVGEVAALTHELRYNAMEAASLEAKALLVCAQTAEILFKKMRETISYEKNNYIGNF</sequence>
<dbReference type="Ensembl" id="ENSOMET00000020524.1">
    <property type="protein sequence ID" value="ENSOMEP00000013020.1"/>
    <property type="gene ID" value="ENSOMEG00000014468.1"/>
</dbReference>
<keyword evidence="2" id="KW-1185">Reference proteome</keyword>
<evidence type="ECO:0000313" key="2">
    <source>
        <dbReference type="Proteomes" id="UP000261560"/>
    </source>
</evidence>
<name>A0A3B3C5C5_ORYME</name>
<organism evidence="1 2">
    <name type="scientific">Oryzias melastigma</name>
    <name type="common">Marine medaka</name>
    <dbReference type="NCBI Taxonomy" id="30732"/>
    <lineage>
        <taxon>Eukaryota</taxon>
        <taxon>Metazoa</taxon>
        <taxon>Chordata</taxon>
        <taxon>Craniata</taxon>
        <taxon>Vertebrata</taxon>
        <taxon>Euteleostomi</taxon>
        <taxon>Actinopterygii</taxon>
        <taxon>Neopterygii</taxon>
        <taxon>Teleostei</taxon>
        <taxon>Neoteleostei</taxon>
        <taxon>Acanthomorphata</taxon>
        <taxon>Ovalentaria</taxon>
        <taxon>Atherinomorphae</taxon>
        <taxon>Beloniformes</taxon>
        <taxon>Adrianichthyidae</taxon>
        <taxon>Oryziinae</taxon>
        <taxon>Oryzias</taxon>
    </lineage>
</organism>
<evidence type="ECO:0000313" key="1">
    <source>
        <dbReference type="Ensembl" id="ENSOMEP00000013020.1"/>
    </source>
</evidence>
<dbReference type="GeneTree" id="ENSGT00940000177851"/>
<proteinExistence type="predicted"/>
<dbReference type="Proteomes" id="UP000261560">
    <property type="component" value="Unplaced"/>
</dbReference>